<keyword evidence="4" id="KW-1185">Reference proteome</keyword>
<sequence length="305" mass="34910">MAEEEAGQTNETASKWIFYDPSGWESFEAFLKTYPPNQTGSSEKPGNPDERIDERTEPVWIYVGNPRSTIEEGDVEMAKALWTDKMNDPKFNPSYEFIKGIAEKTGVKMGKWNMEKIRFDKVNHYWNLIATATRDGKLGVAAKVTTRFAAASKGYSIHIFTKNFMDEKDWMRVEYQLRSMSIVEKLKYRPELYTHLGIYNDCIHLGIKSFLKQTGIRKEEEEDVLGKLPSEDRRENSRNVLAAKQVRISHTYGTPLDPMFRSHMQFGVDGYPIASTSRGEKPKSALAKDRKPPSTSTNQTKDKKG</sequence>
<protein>
    <submittedName>
        <fullName evidence="3">DgyrCDS6380</fullName>
    </submittedName>
</protein>
<feature type="region of interest" description="Disordered" evidence="2">
    <location>
        <begin position="33"/>
        <end position="56"/>
    </location>
</feature>
<comment type="caution">
    <text evidence="3">The sequence shown here is derived from an EMBL/GenBank/DDBJ whole genome shotgun (WGS) entry which is preliminary data.</text>
</comment>
<dbReference type="PANTHER" id="PTHR31977">
    <property type="entry name" value="UPF0696 PROTEIN C11ORF68"/>
    <property type="match status" value="1"/>
</dbReference>
<dbReference type="InterPro" id="IPR023398">
    <property type="entry name" value="TIF_eIF4e-like"/>
</dbReference>
<evidence type="ECO:0000256" key="1">
    <source>
        <dbReference type="ARBA" id="ARBA00010568"/>
    </source>
</evidence>
<comment type="similarity">
    <text evidence="1">Belongs to the UPF0696 family.</text>
</comment>
<gene>
    <name evidence="3" type="ORF">DGYR_LOCUS6136</name>
</gene>
<name>A0A7I8VPI3_9ANNE</name>
<dbReference type="Pfam" id="PF08939">
    <property type="entry name" value="Bles03"/>
    <property type="match status" value="1"/>
</dbReference>
<dbReference type="Proteomes" id="UP000549394">
    <property type="component" value="Unassembled WGS sequence"/>
</dbReference>
<feature type="compositionally biased region" description="Basic and acidic residues" evidence="2">
    <location>
        <begin position="46"/>
        <end position="56"/>
    </location>
</feature>
<proteinExistence type="inferred from homology"/>
<dbReference type="AlphaFoldDB" id="A0A7I8VPI3"/>
<dbReference type="Gene3D" id="3.30.760.10">
    <property type="entry name" value="RNA Cap, Translation Initiation Factor Eif4e"/>
    <property type="match status" value="1"/>
</dbReference>
<dbReference type="SUPFAM" id="SSF55418">
    <property type="entry name" value="eIF4e-like"/>
    <property type="match status" value="1"/>
</dbReference>
<feature type="compositionally biased region" description="Polar residues" evidence="2">
    <location>
        <begin position="35"/>
        <end position="44"/>
    </location>
</feature>
<accession>A0A7I8VPI3</accession>
<dbReference type="OrthoDB" id="10067381at2759"/>
<dbReference type="InterPro" id="IPR015034">
    <property type="entry name" value="Bles03"/>
</dbReference>
<evidence type="ECO:0000256" key="2">
    <source>
        <dbReference type="SAM" id="MobiDB-lite"/>
    </source>
</evidence>
<evidence type="ECO:0000313" key="3">
    <source>
        <dbReference type="EMBL" id="CAD5117626.1"/>
    </source>
</evidence>
<evidence type="ECO:0000313" key="4">
    <source>
        <dbReference type="Proteomes" id="UP000549394"/>
    </source>
</evidence>
<dbReference type="EMBL" id="CAJFCJ010000007">
    <property type="protein sequence ID" value="CAD5117626.1"/>
    <property type="molecule type" value="Genomic_DNA"/>
</dbReference>
<reference evidence="3 4" key="1">
    <citation type="submission" date="2020-08" db="EMBL/GenBank/DDBJ databases">
        <authorList>
            <person name="Hejnol A."/>
        </authorList>
    </citation>
    <scope>NUCLEOTIDE SEQUENCE [LARGE SCALE GENOMIC DNA]</scope>
</reference>
<feature type="region of interest" description="Disordered" evidence="2">
    <location>
        <begin position="271"/>
        <end position="305"/>
    </location>
</feature>
<dbReference type="PANTHER" id="PTHR31977:SF1">
    <property type="entry name" value="UPF0696 PROTEIN C11ORF68"/>
    <property type="match status" value="1"/>
</dbReference>
<organism evidence="3 4">
    <name type="scientific">Dimorphilus gyrociliatus</name>
    <dbReference type="NCBI Taxonomy" id="2664684"/>
    <lineage>
        <taxon>Eukaryota</taxon>
        <taxon>Metazoa</taxon>
        <taxon>Spiralia</taxon>
        <taxon>Lophotrochozoa</taxon>
        <taxon>Annelida</taxon>
        <taxon>Polychaeta</taxon>
        <taxon>Polychaeta incertae sedis</taxon>
        <taxon>Dinophilidae</taxon>
        <taxon>Dimorphilus</taxon>
    </lineage>
</organism>
<feature type="compositionally biased region" description="Basic and acidic residues" evidence="2">
    <location>
        <begin position="278"/>
        <end position="292"/>
    </location>
</feature>